<dbReference type="SFLD" id="SFLDS00003">
    <property type="entry name" value="Haloacid_Dehalogenase"/>
    <property type="match status" value="1"/>
</dbReference>
<dbReference type="PANTHER" id="PTHR43316">
    <property type="entry name" value="HYDROLASE, HALOACID DELAHOGENASE-RELATED"/>
    <property type="match status" value="1"/>
</dbReference>
<dbReference type="AlphaFoldDB" id="A0A1F6AH97"/>
<dbReference type="Gene3D" id="1.10.150.520">
    <property type="match status" value="1"/>
</dbReference>
<gene>
    <name evidence="2" type="ORF">A3A79_01070</name>
</gene>
<dbReference type="EMBL" id="MFJV01000001">
    <property type="protein sequence ID" value="OGG23783.1"/>
    <property type="molecule type" value="Genomic_DNA"/>
</dbReference>
<organism evidence="2 3">
    <name type="scientific">Candidatus Gottesmanbacteria bacterium RIFCSPLOWO2_01_FULL_43_11b</name>
    <dbReference type="NCBI Taxonomy" id="1798392"/>
    <lineage>
        <taxon>Bacteria</taxon>
        <taxon>Candidatus Gottesmaniibacteriota</taxon>
    </lineage>
</organism>
<dbReference type="Gene3D" id="3.40.50.1000">
    <property type="entry name" value="HAD superfamily/HAD-like"/>
    <property type="match status" value="1"/>
</dbReference>
<evidence type="ECO:0000313" key="2">
    <source>
        <dbReference type="EMBL" id="OGG23783.1"/>
    </source>
</evidence>
<keyword evidence="1" id="KW-0378">Hydrolase</keyword>
<evidence type="ECO:0000313" key="3">
    <source>
        <dbReference type="Proteomes" id="UP000178759"/>
    </source>
</evidence>
<protein>
    <recommendedName>
        <fullName evidence="4">HAD family hydrolase</fullName>
    </recommendedName>
</protein>
<dbReference type="InterPro" id="IPR041492">
    <property type="entry name" value="HAD_2"/>
</dbReference>
<dbReference type="SUPFAM" id="SSF56784">
    <property type="entry name" value="HAD-like"/>
    <property type="match status" value="1"/>
</dbReference>
<dbReference type="InterPro" id="IPR051540">
    <property type="entry name" value="S-2-haloacid_dehalogenase"/>
</dbReference>
<dbReference type="GO" id="GO:0016787">
    <property type="term" value="F:hydrolase activity"/>
    <property type="evidence" value="ECO:0007669"/>
    <property type="project" value="UniProtKB-KW"/>
</dbReference>
<comment type="caution">
    <text evidence="2">The sequence shown here is derived from an EMBL/GenBank/DDBJ whole genome shotgun (WGS) entry which is preliminary data.</text>
</comment>
<dbReference type="InterPro" id="IPR036412">
    <property type="entry name" value="HAD-like_sf"/>
</dbReference>
<dbReference type="STRING" id="1798392.A3A79_01070"/>
<dbReference type="Pfam" id="PF13419">
    <property type="entry name" value="HAD_2"/>
    <property type="match status" value="1"/>
</dbReference>
<reference evidence="2 3" key="1">
    <citation type="journal article" date="2016" name="Nat. Commun.">
        <title>Thousands of microbial genomes shed light on interconnected biogeochemical processes in an aquifer system.</title>
        <authorList>
            <person name="Anantharaman K."/>
            <person name="Brown C.T."/>
            <person name="Hug L.A."/>
            <person name="Sharon I."/>
            <person name="Castelle C.J."/>
            <person name="Probst A.J."/>
            <person name="Thomas B.C."/>
            <person name="Singh A."/>
            <person name="Wilkins M.J."/>
            <person name="Karaoz U."/>
            <person name="Brodie E.L."/>
            <person name="Williams K.H."/>
            <person name="Hubbard S.S."/>
            <person name="Banfield J.F."/>
        </authorList>
    </citation>
    <scope>NUCLEOTIDE SEQUENCE [LARGE SCALE GENOMIC DNA]</scope>
</reference>
<sequence length="218" mass="24972">MTKLFSIKVIIWDFDGTFYKLIPALKNDVREAEYRVIVDHAGWSKEKVVEKFNEIYKKQFKSATQVVAKLSHLSVVQSAIEMEAYYDRTKYLKRDERLIQMLMNLSSYTHFLFVNGIKKKIIPALHALGVPEELFAEIVTAELVGDTKPSLKGFQYILDKTQQPVETHLMIGDRIDVDLIPAKKLGMKTCLVWSTEKHPAADVSIPTVYDVFEVLASM</sequence>
<name>A0A1F6AH97_9BACT</name>
<evidence type="ECO:0000256" key="1">
    <source>
        <dbReference type="ARBA" id="ARBA00022801"/>
    </source>
</evidence>
<dbReference type="SFLD" id="SFLDG01129">
    <property type="entry name" value="C1.5:_HAD__Beta-PGM__Phosphata"/>
    <property type="match status" value="1"/>
</dbReference>
<accession>A0A1F6AH97</accession>
<dbReference type="InterPro" id="IPR023214">
    <property type="entry name" value="HAD_sf"/>
</dbReference>
<evidence type="ECO:0008006" key="4">
    <source>
        <dbReference type="Google" id="ProtNLM"/>
    </source>
</evidence>
<proteinExistence type="predicted"/>
<dbReference type="Proteomes" id="UP000178759">
    <property type="component" value="Unassembled WGS sequence"/>
</dbReference>